<gene>
    <name evidence="1" type="ORF">PZL22_005095</name>
</gene>
<reference evidence="1 2" key="1">
    <citation type="submission" date="2023-03" db="EMBL/GenBank/DDBJ databases">
        <authorList>
            <person name="Menendez E."/>
            <person name="Kaur S."/>
            <person name="Flores-Felix J.D."/>
            <person name="diCenzo G.C."/>
            <person name="Peix A."/>
            <person name="Velazquez E."/>
        </authorList>
    </citation>
    <scope>NUCLEOTIDE SEQUENCE [LARGE SCALE GENOMIC DNA]</scope>
    <source>
        <strain evidence="1 2">CCBAU 71714</strain>
        <plasmid evidence="1 2">pSkuCCBAU71714a</plasmid>
    </source>
</reference>
<accession>A0ABY8TEA6</accession>
<geneLocation type="plasmid" evidence="1 2">
    <name>pSkuCCBAU71714a</name>
</geneLocation>
<evidence type="ECO:0000313" key="2">
    <source>
        <dbReference type="Proteomes" id="UP001233264"/>
    </source>
</evidence>
<proteinExistence type="predicted"/>
<organism evidence="1 2">
    <name type="scientific">Sinorhizobium kummerowiae</name>
    <dbReference type="NCBI Taxonomy" id="158892"/>
    <lineage>
        <taxon>Bacteria</taxon>
        <taxon>Pseudomonadati</taxon>
        <taxon>Pseudomonadota</taxon>
        <taxon>Alphaproteobacteria</taxon>
        <taxon>Hyphomicrobiales</taxon>
        <taxon>Rhizobiaceae</taxon>
        <taxon>Sinorhizobium/Ensifer group</taxon>
        <taxon>Sinorhizobium</taxon>
    </lineage>
</organism>
<dbReference type="RefSeq" id="WP_003528336.1">
    <property type="nucleotide sequence ID" value="NZ_CP120366.1"/>
</dbReference>
<protein>
    <submittedName>
        <fullName evidence="1">Uncharacterized protein</fullName>
    </submittedName>
</protein>
<evidence type="ECO:0000313" key="1">
    <source>
        <dbReference type="EMBL" id="WHS96246.1"/>
    </source>
</evidence>
<sequence length="40" mass="4524">MKSFIPARFYTYDFSRLFVALAFTLAIAVIVYASLFGSIL</sequence>
<dbReference type="EMBL" id="CP120366">
    <property type="protein sequence ID" value="WHS96246.1"/>
    <property type="molecule type" value="Genomic_DNA"/>
</dbReference>
<dbReference type="Proteomes" id="UP001233264">
    <property type="component" value="Plasmid pSkuCCBAU71714a"/>
</dbReference>
<dbReference type="GeneID" id="25011868"/>
<keyword evidence="1" id="KW-0614">Plasmid</keyword>
<name>A0ABY8TEA6_9HYPH</name>
<keyword evidence="2" id="KW-1185">Reference proteome</keyword>